<evidence type="ECO:0000259" key="3">
    <source>
        <dbReference type="PROSITE" id="PS51212"/>
    </source>
</evidence>
<evidence type="ECO:0000256" key="2">
    <source>
        <dbReference type="SAM" id="SignalP"/>
    </source>
</evidence>
<dbReference type="EMBL" id="RWJN01000482">
    <property type="protein sequence ID" value="TCD61296.1"/>
    <property type="molecule type" value="Genomic_DNA"/>
</dbReference>
<dbReference type="AlphaFoldDB" id="A0A4R0R4V3"/>
<dbReference type="PANTHER" id="PTHR45964">
    <property type="entry name" value="WSCD FAMILY MEMBER CG9164"/>
    <property type="match status" value="1"/>
</dbReference>
<dbReference type="SMART" id="SM00321">
    <property type="entry name" value="WSC"/>
    <property type="match status" value="2"/>
</dbReference>
<evidence type="ECO:0000256" key="1">
    <source>
        <dbReference type="ARBA" id="ARBA00022737"/>
    </source>
</evidence>
<sequence>MLSKILFFAVLVTSAKASHQICRFISGITEHCVVVADTWNFALPQICIQDSVASRILRDDTIIALPGNSPLACTEACGSMGFTLAGVEFGSECHCGIQIDGAVNPAQPSDCNMPCTGDSSATCGGAGFIEVFQGPDPPLARQLPPGWDVFFDVPCAQDSEDRMFTDTFIAGPLLASDDTPAVCVAFCAQKGFTLAGVEGGDECYCGSEFRAPPVPLDGEQCNLPCQGAIGVTCGGNFAIQLYKLD</sequence>
<dbReference type="Proteomes" id="UP000292702">
    <property type="component" value="Unassembled WGS sequence"/>
</dbReference>
<comment type="caution">
    <text evidence="4">The sequence shown here is derived from an EMBL/GenBank/DDBJ whole genome shotgun (WGS) entry which is preliminary data.</text>
</comment>
<organism evidence="4 5">
    <name type="scientific">Steccherinum ochraceum</name>
    <dbReference type="NCBI Taxonomy" id="92696"/>
    <lineage>
        <taxon>Eukaryota</taxon>
        <taxon>Fungi</taxon>
        <taxon>Dikarya</taxon>
        <taxon>Basidiomycota</taxon>
        <taxon>Agaricomycotina</taxon>
        <taxon>Agaricomycetes</taxon>
        <taxon>Polyporales</taxon>
        <taxon>Steccherinaceae</taxon>
        <taxon>Steccherinum</taxon>
    </lineage>
</organism>
<accession>A0A4R0R4V3</accession>
<dbReference type="InterPro" id="IPR002889">
    <property type="entry name" value="WSC_carb-bd"/>
</dbReference>
<feature type="domain" description="WSC" evidence="3">
    <location>
        <begin position="41"/>
        <end position="135"/>
    </location>
</feature>
<keyword evidence="2" id="KW-0732">Signal</keyword>
<dbReference type="STRING" id="92696.A0A4R0R4V3"/>
<dbReference type="OrthoDB" id="5985073at2759"/>
<reference evidence="4 5" key="1">
    <citation type="submission" date="2018-11" db="EMBL/GenBank/DDBJ databases">
        <title>Genome assembly of Steccherinum ochraceum LE-BIN_3174, the white-rot fungus of the Steccherinaceae family (The Residual Polyporoid clade, Polyporales, Basidiomycota).</title>
        <authorList>
            <person name="Fedorova T.V."/>
            <person name="Glazunova O.A."/>
            <person name="Landesman E.O."/>
            <person name="Moiseenko K.V."/>
            <person name="Psurtseva N.V."/>
            <person name="Savinova O.S."/>
            <person name="Shakhova N.V."/>
            <person name="Tyazhelova T.V."/>
            <person name="Vasina D.V."/>
        </authorList>
    </citation>
    <scope>NUCLEOTIDE SEQUENCE [LARGE SCALE GENOMIC DNA]</scope>
    <source>
        <strain evidence="4 5">LE-BIN_3174</strain>
    </source>
</reference>
<keyword evidence="5" id="KW-1185">Reference proteome</keyword>
<name>A0A4R0R4V3_9APHY</name>
<gene>
    <name evidence="4" type="ORF">EIP91_008664</name>
</gene>
<dbReference type="Pfam" id="PF01822">
    <property type="entry name" value="WSC"/>
    <property type="match status" value="2"/>
</dbReference>
<keyword evidence="1" id="KW-0677">Repeat</keyword>
<feature type="signal peptide" evidence="2">
    <location>
        <begin position="1"/>
        <end position="17"/>
    </location>
</feature>
<feature type="chain" id="PRO_5020531018" description="WSC domain-containing protein" evidence="2">
    <location>
        <begin position="18"/>
        <end position="245"/>
    </location>
</feature>
<evidence type="ECO:0000313" key="4">
    <source>
        <dbReference type="EMBL" id="TCD61296.1"/>
    </source>
</evidence>
<evidence type="ECO:0000313" key="5">
    <source>
        <dbReference type="Proteomes" id="UP000292702"/>
    </source>
</evidence>
<dbReference type="PROSITE" id="PS51212">
    <property type="entry name" value="WSC"/>
    <property type="match status" value="2"/>
</dbReference>
<dbReference type="PANTHER" id="PTHR45964:SF5">
    <property type="entry name" value="WSCD FAMILY MEMBER CG9164"/>
    <property type="match status" value="1"/>
</dbReference>
<protein>
    <recommendedName>
        <fullName evidence="3">WSC domain-containing protein</fullName>
    </recommendedName>
</protein>
<dbReference type="InterPro" id="IPR051589">
    <property type="entry name" value="Sialate-O-sulfotransferase"/>
</dbReference>
<feature type="domain" description="WSC" evidence="3">
    <location>
        <begin position="149"/>
        <end position="245"/>
    </location>
</feature>
<proteinExistence type="predicted"/>